<dbReference type="KEGG" id="acae:HYG86_01145"/>
<feature type="domain" description="Coenzyme Q-binding protein COQ10 START" evidence="1">
    <location>
        <begin position="14"/>
        <end position="134"/>
    </location>
</feature>
<evidence type="ECO:0000313" key="2">
    <source>
        <dbReference type="EMBL" id="QNO13471.1"/>
    </source>
</evidence>
<evidence type="ECO:0000259" key="1">
    <source>
        <dbReference type="Pfam" id="PF03364"/>
    </source>
</evidence>
<proteinExistence type="predicted"/>
<dbReference type="RefSeq" id="WP_213167139.1">
    <property type="nucleotide sequence ID" value="NZ_CP058559.1"/>
</dbReference>
<name>A0A7G9W459_ALKCA</name>
<dbReference type="Gene3D" id="3.30.530.20">
    <property type="match status" value="1"/>
</dbReference>
<dbReference type="Proteomes" id="UP000516160">
    <property type="component" value="Chromosome"/>
</dbReference>
<accession>A0A7G9W459</accession>
<keyword evidence="3" id="KW-1185">Reference proteome</keyword>
<dbReference type="EMBL" id="CP058559">
    <property type="protein sequence ID" value="QNO13471.1"/>
    <property type="molecule type" value="Genomic_DNA"/>
</dbReference>
<dbReference type="SUPFAM" id="SSF55961">
    <property type="entry name" value="Bet v1-like"/>
    <property type="match status" value="1"/>
</dbReference>
<reference evidence="2 3" key="1">
    <citation type="submission" date="2020-07" db="EMBL/GenBank/DDBJ databases">
        <title>Alkalicella. sp. LB2 genome.</title>
        <authorList>
            <person name="Postec A."/>
            <person name="Quemeneur M."/>
        </authorList>
    </citation>
    <scope>NUCLEOTIDE SEQUENCE [LARGE SCALE GENOMIC DNA]</scope>
    <source>
        <strain evidence="2 3">LB2</strain>
    </source>
</reference>
<evidence type="ECO:0000313" key="3">
    <source>
        <dbReference type="Proteomes" id="UP000516160"/>
    </source>
</evidence>
<dbReference type="AlphaFoldDB" id="A0A7G9W459"/>
<sequence length="144" mass="16583">MPFVETDIIIKGDINEIYPIVKDMESYPKFMDSVKSIKVIERGENSTLTQWKTELKGKPFNWVEKDVFYDEDYKITYELTSGDLKKFEGQWTLTENPEGVKVHLTVDFEFGVPMIASLLNPIAKLIIKQNLDSMLTGIKGEVEK</sequence>
<protein>
    <submittedName>
        <fullName evidence="2">SRPBCC family protein</fullName>
    </submittedName>
</protein>
<dbReference type="InterPro" id="IPR005031">
    <property type="entry name" value="COQ10_START"/>
</dbReference>
<dbReference type="Pfam" id="PF03364">
    <property type="entry name" value="Polyketide_cyc"/>
    <property type="match status" value="1"/>
</dbReference>
<dbReference type="InterPro" id="IPR023393">
    <property type="entry name" value="START-like_dom_sf"/>
</dbReference>
<organism evidence="2 3">
    <name type="scientific">Alkalicella caledoniensis</name>
    <dbReference type="NCBI Taxonomy" id="2731377"/>
    <lineage>
        <taxon>Bacteria</taxon>
        <taxon>Bacillati</taxon>
        <taxon>Bacillota</taxon>
        <taxon>Clostridia</taxon>
        <taxon>Eubacteriales</taxon>
        <taxon>Proteinivoracaceae</taxon>
        <taxon>Alkalicella</taxon>
    </lineage>
</organism>
<gene>
    <name evidence="2" type="ORF">HYG86_01145</name>
</gene>